<gene>
    <name evidence="2" type="ORF">A2519_03165</name>
</gene>
<comment type="caution">
    <text evidence="2">The sequence shown here is derived from an EMBL/GenBank/DDBJ whole genome shotgun (WGS) entry which is preliminary data.</text>
</comment>
<dbReference type="InterPro" id="IPR011050">
    <property type="entry name" value="Pectin_lyase_fold/virulence"/>
</dbReference>
<accession>A0A1F7FH10</accession>
<protein>
    <submittedName>
        <fullName evidence="2">Uncharacterized protein</fullName>
    </submittedName>
</protein>
<dbReference type="EMBL" id="MFYX01000048">
    <property type="protein sequence ID" value="OGK05772.1"/>
    <property type="molecule type" value="Genomic_DNA"/>
</dbReference>
<dbReference type="AlphaFoldDB" id="A0A1F7FH10"/>
<keyword evidence="1" id="KW-0732">Signal</keyword>
<dbReference type="InterPro" id="IPR012334">
    <property type="entry name" value="Pectin_lyas_fold"/>
</dbReference>
<evidence type="ECO:0000313" key="3">
    <source>
        <dbReference type="Proteomes" id="UP000179243"/>
    </source>
</evidence>
<dbReference type="Proteomes" id="UP000179243">
    <property type="component" value="Unassembled WGS sequence"/>
</dbReference>
<proteinExistence type="predicted"/>
<dbReference type="SMART" id="SM00710">
    <property type="entry name" value="PbH1"/>
    <property type="match status" value="5"/>
</dbReference>
<evidence type="ECO:0000256" key="1">
    <source>
        <dbReference type="SAM" id="SignalP"/>
    </source>
</evidence>
<dbReference type="InterPro" id="IPR006626">
    <property type="entry name" value="PbH1"/>
</dbReference>
<feature type="chain" id="PRO_5009528714" evidence="1">
    <location>
        <begin position="19"/>
        <end position="516"/>
    </location>
</feature>
<reference evidence="2 3" key="1">
    <citation type="journal article" date="2016" name="Nat. Commun.">
        <title>Thousands of microbial genomes shed light on interconnected biogeochemical processes in an aquifer system.</title>
        <authorList>
            <person name="Anantharaman K."/>
            <person name="Brown C.T."/>
            <person name="Hug L.A."/>
            <person name="Sharon I."/>
            <person name="Castelle C.J."/>
            <person name="Probst A.J."/>
            <person name="Thomas B.C."/>
            <person name="Singh A."/>
            <person name="Wilkins M.J."/>
            <person name="Karaoz U."/>
            <person name="Brodie E.L."/>
            <person name="Williams K.H."/>
            <person name="Hubbard S.S."/>
            <person name="Banfield J.F."/>
        </authorList>
    </citation>
    <scope>NUCLEOTIDE SEQUENCE [LARGE SCALE GENOMIC DNA]</scope>
</reference>
<name>A0A1F7FH10_UNCRA</name>
<evidence type="ECO:0000313" key="2">
    <source>
        <dbReference type="EMBL" id="OGK05772.1"/>
    </source>
</evidence>
<sequence length="516" mass="55533">MTYQFIISCILVASAVHAYVTFDGKTVPPLPQTANVYNCTTAFQFRAALNTQTANRTIVLANGTYAMGNYEYLTLTADGLTIRGATDDPNGVVIVGKGMDNCVDVEEEIFRFEGANNVTIANLTISECRCNAVKFQSGPNANVILQNIHFLNVGERMIKGPHTLDAQACSIRYCLFENTRVPPSIRCGGSTVDSSGDYIAGMDIMNADNWVVHDNCFLNIKGATGQGRAACFFWHGDTNIIVERNTFINCDRAISYGSPGGGDGTTMVVGGYIRNNMILAGGTIGIDLNGSTNVKVYNNTSFSSLGSSGGIISNQNQGCEIKNNILLGSITYLGEGEAPDTAKNVFVSRTQKAIIARWFQDEANADLHLKTDTASVVNCGLNLSGVTNDWDNLPRSDGQTDIGADEYSNNPADIDVAAVVSGKTYLGNPTPNPFNPSTLIRYGISNNRSGAFITITIISPDGRRMKTLVKRHQLAGNYAIVWDGTNEMGHKAASGMYCIRLSTGREVMTTKAVFIQ</sequence>
<dbReference type="SUPFAM" id="SSF51126">
    <property type="entry name" value="Pectin lyase-like"/>
    <property type="match status" value="1"/>
</dbReference>
<organism evidence="2 3">
    <name type="scientific">Candidatus Raymondbacteria bacterium RIFOXYD12_FULL_49_13</name>
    <dbReference type="NCBI Taxonomy" id="1817890"/>
    <lineage>
        <taxon>Bacteria</taxon>
        <taxon>Raymondiibacteriota</taxon>
    </lineage>
</organism>
<dbReference type="Gene3D" id="2.60.40.4070">
    <property type="match status" value="1"/>
</dbReference>
<dbReference type="Gene3D" id="2.160.20.10">
    <property type="entry name" value="Single-stranded right-handed beta-helix, Pectin lyase-like"/>
    <property type="match status" value="1"/>
</dbReference>
<feature type="signal peptide" evidence="1">
    <location>
        <begin position="1"/>
        <end position="18"/>
    </location>
</feature>